<organism evidence="1 2">
    <name type="scientific">Flavobacterium collinsii</name>
    <dbReference type="NCBI Taxonomy" id="1114861"/>
    <lineage>
        <taxon>Bacteria</taxon>
        <taxon>Pseudomonadati</taxon>
        <taxon>Bacteroidota</taxon>
        <taxon>Flavobacteriia</taxon>
        <taxon>Flavobacteriales</taxon>
        <taxon>Flavobacteriaceae</taxon>
        <taxon>Flavobacterium</taxon>
    </lineage>
</organism>
<dbReference type="Proteomes" id="UP001152749">
    <property type="component" value="Chromosome"/>
</dbReference>
<protein>
    <submittedName>
        <fullName evidence="1">Uncharacterized protein</fullName>
    </submittedName>
</protein>
<dbReference type="EMBL" id="OX336425">
    <property type="protein sequence ID" value="CAI2765967.1"/>
    <property type="molecule type" value="Genomic_DNA"/>
</dbReference>
<dbReference type="KEGG" id="fcs:TRV642_0942"/>
<evidence type="ECO:0000313" key="2">
    <source>
        <dbReference type="Proteomes" id="UP001152749"/>
    </source>
</evidence>
<accession>A0A9W4TH81</accession>
<sequence>MKQFYFLFLLFATHLTFGQVNSKPYDYFVQFNGDQLSKKVSIDQVLNHPLIRRYKEGKANLDLSKYTALFKLDQKITVHGNFTDSIPYYQVTMPIKSKEAVRQFLIEEHTKNKNTDSVEVPAIQDYGKYAVFTPKNKKTSFVWNDNYLVLVELTKKYKPKSYDWESTTQDSIAIDEPYQETSTETVEEPAQSAEEAAVSAAKETEEVMAVSNVAYEKAEADFNLSQTEQQGLFIKSLFENGFTAPVSEKVNAAADISSWLNYSSAMSSLNSAYSALSKFTSYNKFLPMQNNAANMVKGINLDFYFDNDNARIEEVVEYSEQMAAIVGKMTDRKINKNIFNYFPDEKPLGYMSYHINTKAALEKFPTLVADLFQSQYLAKEDLTVVTDLISTIVDEEATATLFDGDLSLFLYHVNEVEVTKKVYGYDENYEEKITEEKVKKSVPLFSIVFTSTHPTFGDKLIQLGLRKKFLEQKGDFYQILGTEEYGTIFIKKDKDVVLIANTLDYFNDGKGLFVKEAKKDLKKNYISGKLNFARASFAYENSGKAKGKDSEKLKRLSEQFSDVAIQSPKRLIDNKLKFELKLNASKSDKNIILQTLDLAEELSK</sequence>
<evidence type="ECO:0000313" key="1">
    <source>
        <dbReference type="EMBL" id="CAI2765967.1"/>
    </source>
</evidence>
<dbReference type="AlphaFoldDB" id="A0A9W4TH81"/>
<name>A0A9W4TH81_9FLAO</name>
<reference evidence="1" key="1">
    <citation type="submission" date="2022-09" db="EMBL/GenBank/DDBJ databases">
        <authorList>
            <person name="Duchaud E."/>
        </authorList>
    </citation>
    <scope>NUCLEOTIDE SEQUENCE</scope>
    <source>
        <strain evidence="1">TRV642</strain>
    </source>
</reference>
<gene>
    <name evidence="1" type="ORF">TRV642_0942</name>
</gene>
<proteinExistence type="predicted"/>
<dbReference type="RefSeq" id="WP_263362257.1">
    <property type="nucleotide sequence ID" value="NZ_OX336425.1"/>
</dbReference>